<protein>
    <submittedName>
        <fullName evidence="1">Unplaced genomic scaffold K443scaffold_230, whole genome shotgun sequence</fullName>
    </submittedName>
</protein>
<accession>A0A0C9XBM8</accession>
<dbReference type="EMBL" id="KN838765">
    <property type="protein sequence ID" value="KIJ95161.1"/>
    <property type="molecule type" value="Genomic_DNA"/>
</dbReference>
<sequence length="82" mass="9322">MAWNHVDNNVDCWNERHTDCGTPQSDGRTSDRDSSMMRLWTALTRARITRQLSPLITRTGKVSTRPNILRRSPLTNALAQDG</sequence>
<keyword evidence="2" id="KW-1185">Reference proteome</keyword>
<proteinExistence type="predicted"/>
<reference evidence="2" key="2">
    <citation type="submission" date="2015-01" db="EMBL/GenBank/DDBJ databases">
        <title>Evolutionary Origins and Diversification of the Mycorrhizal Mutualists.</title>
        <authorList>
            <consortium name="DOE Joint Genome Institute"/>
            <consortium name="Mycorrhizal Genomics Consortium"/>
            <person name="Kohler A."/>
            <person name="Kuo A."/>
            <person name="Nagy L.G."/>
            <person name="Floudas D."/>
            <person name="Copeland A."/>
            <person name="Barry K.W."/>
            <person name="Cichocki N."/>
            <person name="Veneault-Fourrey C."/>
            <person name="LaButti K."/>
            <person name="Lindquist E.A."/>
            <person name="Lipzen A."/>
            <person name="Lundell T."/>
            <person name="Morin E."/>
            <person name="Murat C."/>
            <person name="Riley R."/>
            <person name="Ohm R."/>
            <person name="Sun H."/>
            <person name="Tunlid A."/>
            <person name="Henrissat B."/>
            <person name="Grigoriev I.V."/>
            <person name="Hibbett D.S."/>
            <person name="Martin F."/>
        </authorList>
    </citation>
    <scope>NUCLEOTIDE SEQUENCE [LARGE SCALE GENOMIC DNA]</scope>
    <source>
        <strain evidence="2">LaAM-08-1</strain>
    </source>
</reference>
<evidence type="ECO:0000313" key="2">
    <source>
        <dbReference type="Proteomes" id="UP000054477"/>
    </source>
</evidence>
<reference evidence="1 2" key="1">
    <citation type="submission" date="2014-04" db="EMBL/GenBank/DDBJ databases">
        <authorList>
            <consortium name="DOE Joint Genome Institute"/>
            <person name="Kuo A."/>
            <person name="Kohler A."/>
            <person name="Nagy L.G."/>
            <person name="Floudas D."/>
            <person name="Copeland A."/>
            <person name="Barry K.W."/>
            <person name="Cichocki N."/>
            <person name="Veneault-Fourrey C."/>
            <person name="LaButti K."/>
            <person name="Lindquist E.A."/>
            <person name="Lipzen A."/>
            <person name="Lundell T."/>
            <person name="Morin E."/>
            <person name="Murat C."/>
            <person name="Sun H."/>
            <person name="Tunlid A."/>
            <person name="Henrissat B."/>
            <person name="Grigoriev I.V."/>
            <person name="Hibbett D.S."/>
            <person name="Martin F."/>
            <person name="Nordberg H.P."/>
            <person name="Cantor M.N."/>
            <person name="Hua S.X."/>
        </authorList>
    </citation>
    <scope>NUCLEOTIDE SEQUENCE [LARGE SCALE GENOMIC DNA]</scope>
    <source>
        <strain evidence="1 2">LaAM-08-1</strain>
    </source>
</reference>
<dbReference type="AlphaFoldDB" id="A0A0C9XBM8"/>
<dbReference type="HOGENOM" id="CLU_2558626_0_0_1"/>
<evidence type="ECO:0000313" key="1">
    <source>
        <dbReference type="EMBL" id="KIJ95161.1"/>
    </source>
</evidence>
<dbReference type="Proteomes" id="UP000054477">
    <property type="component" value="Unassembled WGS sequence"/>
</dbReference>
<gene>
    <name evidence="1" type="ORF">K443DRAFT_11563</name>
</gene>
<organism evidence="1 2">
    <name type="scientific">Laccaria amethystina LaAM-08-1</name>
    <dbReference type="NCBI Taxonomy" id="1095629"/>
    <lineage>
        <taxon>Eukaryota</taxon>
        <taxon>Fungi</taxon>
        <taxon>Dikarya</taxon>
        <taxon>Basidiomycota</taxon>
        <taxon>Agaricomycotina</taxon>
        <taxon>Agaricomycetes</taxon>
        <taxon>Agaricomycetidae</taxon>
        <taxon>Agaricales</taxon>
        <taxon>Agaricineae</taxon>
        <taxon>Hydnangiaceae</taxon>
        <taxon>Laccaria</taxon>
    </lineage>
</organism>
<name>A0A0C9XBM8_9AGAR</name>